<proteinExistence type="predicted"/>
<feature type="region of interest" description="Disordered" evidence="1">
    <location>
        <begin position="84"/>
        <end position="118"/>
    </location>
</feature>
<dbReference type="AlphaFoldDB" id="A0A8C8AMM4"/>
<protein>
    <submittedName>
        <fullName evidence="2">Uncharacterized protein</fullName>
    </submittedName>
</protein>
<keyword evidence="3" id="KW-1185">Reference proteome</keyword>
<reference evidence="2" key="2">
    <citation type="submission" date="2025-09" db="UniProtKB">
        <authorList>
            <consortium name="Ensembl"/>
        </authorList>
    </citation>
    <scope>IDENTIFICATION</scope>
</reference>
<reference evidence="2" key="1">
    <citation type="submission" date="2025-08" db="UniProtKB">
        <authorList>
            <consortium name="Ensembl"/>
        </authorList>
    </citation>
    <scope>IDENTIFICATION</scope>
</reference>
<evidence type="ECO:0000313" key="2">
    <source>
        <dbReference type="Ensembl" id="ENSOSUP00000007274.1"/>
    </source>
</evidence>
<feature type="compositionally biased region" description="Polar residues" evidence="1">
    <location>
        <begin position="91"/>
        <end position="114"/>
    </location>
</feature>
<accession>A0A8C8AMM4</accession>
<dbReference type="Proteomes" id="UP000694552">
    <property type="component" value="Unplaced"/>
</dbReference>
<evidence type="ECO:0000256" key="1">
    <source>
        <dbReference type="SAM" id="MobiDB-lite"/>
    </source>
</evidence>
<name>A0A8C8AMM4_9STRI</name>
<dbReference type="Ensembl" id="ENSOSUT00000007558.1">
    <property type="protein sequence ID" value="ENSOSUP00000007274.1"/>
    <property type="gene ID" value="ENSOSUG00000005405.1"/>
</dbReference>
<organism evidence="2 3">
    <name type="scientific">Otus sunia</name>
    <name type="common">Oriental scops-owl</name>
    <dbReference type="NCBI Taxonomy" id="257818"/>
    <lineage>
        <taxon>Eukaryota</taxon>
        <taxon>Metazoa</taxon>
        <taxon>Chordata</taxon>
        <taxon>Craniata</taxon>
        <taxon>Vertebrata</taxon>
        <taxon>Euteleostomi</taxon>
        <taxon>Archelosauria</taxon>
        <taxon>Archosauria</taxon>
        <taxon>Dinosauria</taxon>
        <taxon>Saurischia</taxon>
        <taxon>Theropoda</taxon>
        <taxon>Coelurosauria</taxon>
        <taxon>Aves</taxon>
        <taxon>Neognathae</taxon>
        <taxon>Neoaves</taxon>
        <taxon>Telluraves</taxon>
        <taxon>Strigiformes</taxon>
        <taxon>Strigidae</taxon>
        <taxon>Otus</taxon>
    </lineage>
</organism>
<sequence length="178" mass="19511">RRLRVLREGEALDLPSQLLHPGSCFLALLPAAELPAAELCLQTGDYNTSHLGTPSLLSISCNLIVNFPGFGDLELAYNPKPSCAATGGDHPQSTRLLSQDTGWHRSPQAQTQAPRPNVLKRAEPCARWPVGDVVGCILWSSAVPRTQNWHLGEKCLWGKRRKHNFDCQSPTLGSELQI</sequence>
<evidence type="ECO:0000313" key="3">
    <source>
        <dbReference type="Proteomes" id="UP000694552"/>
    </source>
</evidence>